<evidence type="ECO:0000313" key="3">
    <source>
        <dbReference type="Proteomes" id="UP001222325"/>
    </source>
</evidence>
<dbReference type="AlphaFoldDB" id="A0AAD6TZG4"/>
<proteinExistence type="predicted"/>
<accession>A0AAD6TZG4</accession>
<organism evidence="2 3">
    <name type="scientific">Mycena belliarum</name>
    <dbReference type="NCBI Taxonomy" id="1033014"/>
    <lineage>
        <taxon>Eukaryota</taxon>
        <taxon>Fungi</taxon>
        <taxon>Dikarya</taxon>
        <taxon>Basidiomycota</taxon>
        <taxon>Agaricomycotina</taxon>
        <taxon>Agaricomycetes</taxon>
        <taxon>Agaricomycetidae</taxon>
        <taxon>Agaricales</taxon>
        <taxon>Marasmiineae</taxon>
        <taxon>Mycenaceae</taxon>
        <taxon>Mycena</taxon>
    </lineage>
</organism>
<feature type="compositionally biased region" description="Basic and acidic residues" evidence="1">
    <location>
        <begin position="1"/>
        <end position="14"/>
    </location>
</feature>
<feature type="region of interest" description="Disordered" evidence="1">
    <location>
        <begin position="1"/>
        <end position="20"/>
    </location>
</feature>
<dbReference type="Proteomes" id="UP001222325">
    <property type="component" value="Unassembled WGS sequence"/>
</dbReference>
<sequence length="572" mass="62814">MTRLDDYKRRDSGRTGRRSSSSCRQECARLWLNISASRRFDHGVATLPLTTTTVRQSHKAQFKDFDSIGCKDRGHGSIEQIEETSHFPKTEGPGSTCASISRNLTFFGNRGLWQLLCLGISLRRSGSLQISPSPKCCIFRKLGFSEFLCLDSLCPVAVQHEAGLLDESNSASNASYQGIPAQAIPESQPNLNPAFCATPTKVRILEELNPGMRILEVSPNALCHTRARTQYLPAPARCVTGLLRTLLKEPQGLVSAGFRLGYHRDFESDDSAVAGKGSLDLIEAFCRIPGLKWTAAWIPGKSVISAVNFTSYIILQQRQVSALDPARPLCNYSQSANFGSPNSENADFAMKVPFSLYLTPGCCARPAETPRASIRRISAKSGKTLQLSWQVSPAHLGLVHVLTSSGALEAYPGRSFARNRAALRRLCAFAQLHRNRRKCDSGARVPRSEAPDAGSRAPTSGTPAAVVSHFARAALMLWIRGTSREHGAHLVQLRGARDPSPRRMPRAQKGLRIRGRLCVCGLRTQRVQRGRTNMRRTTGFKRETGFDATTGPACKIGDQESRRMTSIFNLMC</sequence>
<evidence type="ECO:0000256" key="1">
    <source>
        <dbReference type="SAM" id="MobiDB-lite"/>
    </source>
</evidence>
<gene>
    <name evidence="2" type="ORF">B0H15DRAFT_803483</name>
</gene>
<protein>
    <submittedName>
        <fullName evidence="2">Uncharacterized protein</fullName>
    </submittedName>
</protein>
<evidence type="ECO:0000313" key="2">
    <source>
        <dbReference type="EMBL" id="KAJ7081788.1"/>
    </source>
</evidence>
<dbReference type="EMBL" id="JARJCN010000048">
    <property type="protein sequence ID" value="KAJ7081788.1"/>
    <property type="molecule type" value="Genomic_DNA"/>
</dbReference>
<keyword evidence="3" id="KW-1185">Reference proteome</keyword>
<feature type="region of interest" description="Disordered" evidence="1">
    <location>
        <begin position="438"/>
        <end position="462"/>
    </location>
</feature>
<comment type="caution">
    <text evidence="2">The sequence shown here is derived from an EMBL/GenBank/DDBJ whole genome shotgun (WGS) entry which is preliminary data.</text>
</comment>
<reference evidence="2" key="1">
    <citation type="submission" date="2023-03" db="EMBL/GenBank/DDBJ databases">
        <title>Massive genome expansion in bonnet fungi (Mycena s.s.) driven by repeated elements and novel gene families across ecological guilds.</title>
        <authorList>
            <consortium name="Lawrence Berkeley National Laboratory"/>
            <person name="Harder C.B."/>
            <person name="Miyauchi S."/>
            <person name="Viragh M."/>
            <person name="Kuo A."/>
            <person name="Thoen E."/>
            <person name="Andreopoulos B."/>
            <person name="Lu D."/>
            <person name="Skrede I."/>
            <person name="Drula E."/>
            <person name="Henrissat B."/>
            <person name="Morin E."/>
            <person name="Kohler A."/>
            <person name="Barry K."/>
            <person name="LaButti K."/>
            <person name="Morin E."/>
            <person name="Salamov A."/>
            <person name="Lipzen A."/>
            <person name="Mereny Z."/>
            <person name="Hegedus B."/>
            <person name="Baldrian P."/>
            <person name="Stursova M."/>
            <person name="Weitz H."/>
            <person name="Taylor A."/>
            <person name="Grigoriev I.V."/>
            <person name="Nagy L.G."/>
            <person name="Martin F."/>
            <person name="Kauserud H."/>
        </authorList>
    </citation>
    <scope>NUCLEOTIDE SEQUENCE</scope>
    <source>
        <strain evidence="2">CBHHK173m</strain>
    </source>
</reference>
<name>A0AAD6TZG4_9AGAR</name>
<feature type="compositionally biased region" description="Basic and acidic residues" evidence="1">
    <location>
        <begin position="438"/>
        <end position="450"/>
    </location>
</feature>